<protein>
    <submittedName>
        <fullName evidence="2">Uncharacterized protein</fullName>
    </submittedName>
</protein>
<evidence type="ECO:0000313" key="3">
    <source>
        <dbReference type="Proteomes" id="UP001296776"/>
    </source>
</evidence>
<reference evidence="2" key="2">
    <citation type="journal article" date="2020" name="Microorganisms">
        <title>Osmotic Adaptation and Compatible Solute Biosynthesis of Phototrophic Bacteria as Revealed from Genome Analyses.</title>
        <authorList>
            <person name="Imhoff J.F."/>
            <person name="Rahn T."/>
            <person name="Kunzel S."/>
            <person name="Keller A."/>
            <person name="Neulinger S.C."/>
        </authorList>
    </citation>
    <scope>NUCLEOTIDE SEQUENCE</scope>
    <source>
        <strain evidence="2">DSM 11080</strain>
    </source>
</reference>
<gene>
    <name evidence="2" type="ORF">CKO40_01465</name>
</gene>
<name>A0AAJ0X7Q5_9GAMM</name>
<keyword evidence="3" id="KW-1185">Reference proteome</keyword>
<feature type="coiled-coil region" evidence="1">
    <location>
        <begin position="111"/>
        <end position="141"/>
    </location>
</feature>
<comment type="caution">
    <text evidence="2">The sequence shown here is derived from an EMBL/GenBank/DDBJ whole genome shotgun (WGS) entry which is preliminary data.</text>
</comment>
<evidence type="ECO:0000313" key="2">
    <source>
        <dbReference type="EMBL" id="MBK1703251.1"/>
    </source>
</evidence>
<sequence length="214" mass="23229">MHPVGPPLSAEELYALVDASDWEAVAHSRLDCEQPGNACAAAHASHADACLRLAIQLPVEASATRGQTRRLLDSAESGYRQAIALQRSSDAPSLASYHGGLLLTLSERRNRLDVSEQEQRLERENEKLLEAAEQARSAVADSALGFIYGASAHVYRALRREPGADRCDDLRQAAAMLQQAPSPPAELSGEAQRLQTLVTRELQENACPTSRHEV</sequence>
<dbReference type="AlphaFoldDB" id="A0AAJ0X7Q5"/>
<evidence type="ECO:0000256" key="1">
    <source>
        <dbReference type="SAM" id="Coils"/>
    </source>
</evidence>
<keyword evidence="1" id="KW-0175">Coiled coil</keyword>
<accession>A0AAJ0X7Q5</accession>
<dbReference type="EMBL" id="NRSJ01000002">
    <property type="protein sequence ID" value="MBK1703251.1"/>
    <property type="molecule type" value="Genomic_DNA"/>
</dbReference>
<reference evidence="2" key="1">
    <citation type="submission" date="2017-08" db="EMBL/GenBank/DDBJ databases">
        <authorList>
            <person name="Imhoff J.F."/>
            <person name="Rahn T."/>
            <person name="Kuenzel S."/>
            <person name="Neulinger S.C."/>
        </authorList>
    </citation>
    <scope>NUCLEOTIDE SEQUENCE</scope>
    <source>
        <strain evidence="2">DSM 11080</strain>
    </source>
</reference>
<proteinExistence type="predicted"/>
<dbReference type="Proteomes" id="UP001296776">
    <property type="component" value="Unassembled WGS sequence"/>
</dbReference>
<organism evidence="2 3">
    <name type="scientific">Halochromatium glycolicum</name>
    <dbReference type="NCBI Taxonomy" id="85075"/>
    <lineage>
        <taxon>Bacteria</taxon>
        <taxon>Pseudomonadati</taxon>
        <taxon>Pseudomonadota</taxon>
        <taxon>Gammaproteobacteria</taxon>
        <taxon>Chromatiales</taxon>
        <taxon>Chromatiaceae</taxon>
        <taxon>Halochromatium</taxon>
    </lineage>
</organism>